<name>A0A7T5RKB2_9BACT</name>
<dbReference type="PANTHER" id="PTHR11067:SF9">
    <property type="entry name" value="INOSINE TRIPHOSPHATE PYROPHOSPHATASE"/>
    <property type="match status" value="1"/>
</dbReference>
<reference evidence="3 4" key="1">
    <citation type="submission" date="2020-07" db="EMBL/GenBank/DDBJ databases">
        <title>Huge and variable diversity of episymbiotic CPR bacteria and DPANN archaea in groundwater ecosystems.</title>
        <authorList>
            <person name="He C.Y."/>
            <person name="Keren R."/>
            <person name="Whittaker M."/>
            <person name="Farag I.F."/>
            <person name="Doudna J."/>
            <person name="Cate J.H.D."/>
            <person name="Banfield J.F."/>
        </authorList>
    </citation>
    <scope>NUCLEOTIDE SEQUENCE [LARGE SCALE GENOMIC DNA]</scope>
    <source>
        <strain evidence="3">NC_groundwater_541_Ag_S-0.1um_46_50</strain>
    </source>
</reference>
<evidence type="ECO:0000313" key="4">
    <source>
        <dbReference type="Proteomes" id="UP000595618"/>
    </source>
</evidence>
<dbReference type="EMBL" id="CP066690">
    <property type="protein sequence ID" value="QQG45731.1"/>
    <property type="molecule type" value="Genomic_DNA"/>
</dbReference>
<dbReference type="SUPFAM" id="SSF52972">
    <property type="entry name" value="ITPase-like"/>
    <property type="match status" value="1"/>
</dbReference>
<comment type="similarity">
    <text evidence="1">Belongs to the HAM1 NTPase family.</text>
</comment>
<evidence type="ECO:0000313" key="3">
    <source>
        <dbReference type="EMBL" id="QQG45731.1"/>
    </source>
</evidence>
<sequence length="141" mass="16007">MPKADPPLLTLAEDAGLEVDILNGRPGVYTARYAPGTDEDRYRKLLSELQNVSEEKRTARFRATIAIYDPSNDKVRTCEGIYEGRIALEPIGNNGFGYDPIFYNEELNKTNAQMTMEEKNKVSHRGKALRKAKIILQRDFL</sequence>
<dbReference type="GO" id="GO:0009143">
    <property type="term" value="P:nucleoside triphosphate catabolic process"/>
    <property type="evidence" value="ECO:0007669"/>
    <property type="project" value="InterPro"/>
</dbReference>
<evidence type="ECO:0000256" key="2">
    <source>
        <dbReference type="ARBA" id="ARBA00022801"/>
    </source>
</evidence>
<dbReference type="GO" id="GO:0047429">
    <property type="term" value="F:nucleoside triphosphate diphosphatase activity"/>
    <property type="evidence" value="ECO:0007669"/>
    <property type="project" value="InterPro"/>
</dbReference>
<protein>
    <submittedName>
        <fullName evidence="3">Non-canonical purine NTP pyrophosphatase</fullName>
    </submittedName>
</protein>
<dbReference type="Gene3D" id="3.90.950.10">
    <property type="match status" value="1"/>
</dbReference>
<dbReference type="Proteomes" id="UP000595618">
    <property type="component" value="Chromosome"/>
</dbReference>
<keyword evidence="2" id="KW-0378">Hydrolase</keyword>
<dbReference type="InterPro" id="IPR002637">
    <property type="entry name" value="RdgB/HAM1"/>
</dbReference>
<evidence type="ECO:0000256" key="1">
    <source>
        <dbReference type="ARBA" id="ARBA00008023"/>
    </source>
</evidence>
<dbReference type="CDD" id="cd00515">
    <property type="entry name" value="HAM1"/>
    <property type="match status" value="1"/>
</dbReference>
<accession>A0A7T5RKB2</accession>
<dbReference type="AlphaFoldDB" id="A0A7T5RKB2"/>
<organism evidence="3 4">
    <name type="scientific">Candidatus Sungiibacteriota bacterium</name>
    <dbReference type="NCBI Taxonomy" id="2750080"/>
    <lineage>
        <taxon>Bacteria</taxon>
        <taxon>Candidatus Sungiibacteriota</taxon>
    </lineage>
</organism>
<dbReference type="Pfam" id="PF01725">
    <property type="entry name" value="Ham1p_like"/>
    <property type="match status" value="1"/>
</dbReference>
<dbReference type="InterPro" id="IPR029001">
    <property type="entry name" value="ITPase-like_fam"/>
</dbReference>
<dbReference type="PANTHER" id="PTHR11067">
    <property type="entry name" value="INOSINE TRIPHOSPHATE PYROPHOSPHATASE/HAM1 PROTEIN"/>
    <property type="match status" value="1"/>
</dbReference>
<proteinExistence type="inferred from homology"/>
<dbReference type="GO" id="GO:0005829">
    <property type="term" value="C:cytosol"/>
    <property type="evidence" value="ECO:0007669"/>
    <property type="project" value="TreeGrafter"/>
</dbReference>
<gene>
    <name evidence="3" type="ORF">HYW89_02425</name>
</gene>